<dbReference type="OrthoDB" id="3258172at2759"/>
<proteinExistence type="predicted"/>
<keyword evidence="2" id="KW-1185">Reference proteome</keyword>
<dbReference type="HOGENOM" id="CLU_155372_0_0_1"/>
<dbReference type="eggNOG" id="ENOG502SZ4S">
    <property type="taxonomic scope" value="Eukaryota"/>
</dbReference>
<evidence type="ECO:0000313" key="2">
    <source>
        <dbReference type="Proteomes" id="UP000030669"/>
    </source>
</evidence>
<dbReference type="Gene3D" id="2.40.50.140">
    <property type="entry name" value="Nucleic acid-binding proteins"/>
    <property type="match status" value="1"/>
</dbReference>
<organism evidence="1 2">
    <name type="scientific">Gloeophyllum trabeum (strain ATCC 11539 / FP-39264 / Madison 617)</name>
    <name type="common">Brown rot fungus</name>
    <dbReference type="NCBI Taxonomy" id="670483"/>
    <lineage>
        <taxon>Eukaryota</taxon>
        <taxon>Fungi</taxon>
        <taxon>Dikarya</taxon>
        <taxon>Basidiomycota</taxon>
        <taxon>Agaricomycotina</taxon>
        <taxon>Agaricomycetes</taxon>
        <taxon>Gloeophyllales</taxon>
        <taxon>Gloeophyllaceae</taxon>
        <taxon>Gloeophyllum</taxon>
    </lineage>
</organism>
<dbReference type="Proteomes" id="UP000030669">
    <property type="component" value="Unassembled WGS sequence"/>
</dbReference>
<sequence length="137" mass="14334">MPPQTDAALPVRLADLGDEMVGRKVRVAGRVLTYDAAAARIVLAEGRAALVVDVSVCLDPSRRQGWARAGKEVVMVLGYFERVEGDGVGGGQGRVLRAVLVVEAPDLDLGLWGRAVGGLREAGEEREGEGVWGVGSG</sequence>
<dbReference type="OMA" id="DLDIWNK"/>
<dbReference type="KEGG" id="gtr:GLOTRDRAFT_137701"/>
<gene>
    <name evidence="1" type="ORF">GLOTRDRAFT_137701</name>
</gene>
<protein>
    <submittedName>
        <fullName evidence="1">Uncharacterized protein</fullName>
    </submittedName>
</protein>
<accession>S7QBL7</accession>
<reference evidence="1 2" key="1">
    <citation type="journal article" date="2012" name="Science">
        <title>The Paleozoic origin of enzymatic lignin decomposition reconstructed from 31 fungal genomes.</title>
        <authorList>
            <person name="Floudas D."/>
            <person name="Binder M."/>
            <person name="Riley R."/>
            <person name="Barry K."/>
            <person name="Blanchette R.A."/>
            <person name="Henrissat B."/>
            <person name="Martinez A.T."/>
            <person name="Otillar R."/>
            <person name="Spatafora J.W."/>
            <person name="Yadav J.S."/>
            <person name="Aerts A."/>
            <person name="Benoit I."/>
            <person name="Boyd A."/>
            <person name="Carlson A."/>
            <person name="Copeland A."/>
            <person name="Coutinho P.M."/>
            <person name="de Vries R.P."/>
            <person name="Ferreira P."/>
            <person name="Findley K."/>
            <person name="Foster B."/>
            <person name="Gaskell J."/>
            <person name="Glotzer D."/>
            <person name="Gorecki P."/>
            <person name="Heitman J."/>
            <person name="Hesse C."/>
            <person name="Hori C."/>
            <person name="Igarashi K."/>
            <person name="Jurgens J.A."/>
            <person name="Kallen N."/>
            <person name="Kersten P."/>
            <person name="Kohler A."/>
            <person name="Kuees U."/>
            <person name="Kumar T.K.A."/>
            <person name="Kuo A."/>
            <person name="LaButti K."/>
            <person name="Larrondo L.F."/>
            <person name="Lindquist E."/>
            <person name="Ling A."/>
            <person name="Lombard V."/>
            <person name="Lucas S."/>
            <person name="Lundell T."/>
            <person name="Martin R."/>
            <person name="McLaughlin D.J."/>
            <person name="Morgenstern I."/>
            <person name="Morin E."/>
            <person name="Murat C."/>
            <person name="Nagy L.G."/>
            <person name="Nolan M."/>
            <person name="Ohm R.A."/>
            <person name="Patyshakuliyeva A."/>
            <person name="Rokas A."/>
            <person name="Ruiz-Duenas F.J."/>
            <person name="Sabat G."/>
            <person name="Salamov A."/>
            <person name="Samejima M."/>
            <person name="Schmutz J."/>
            <person name="Slot J.C."/>
            <person name="St John F."/>
            <person name="Stenlid J."/>
            <person name="Sun H."/>
            <person name="Sun S."/>
            <person name="Syed K."/>
            <person name="Tsang A."/>
            <person name="Wiebenga A."/>
            <person name="Young D."/>
            <person name="Pisabarro A."/>
            <person name="Eastwood D.C."/>
            <person name="Martin F."/>
            <person name="Cullen D."/>
            <person name="Grigoriev I.V."/>
            <person name="Hibbett D.S."/>
        </authorList>
    </citation>
    <scope>NUCLEOTIDE SEQUENCE [LARGE SCALE GENOMIC DNA]</scope>
    <source>
        <strain evidence="1 2">ATCC 11539</strain>
    </source>
</reference>
<dbReference type="AlphaFoldDB" id="S7QBL7"/>
<dbReference type="InterPro" id="IPR012340">
    <property type="entry name" value="NA-bd_OB-fold"/>
</dbReference>
<dbReference type="GO" id="GO:0003697">
    <property type="term" value="F:single-stranded DNA binding"/>
    <property type="evidence" value="ECO:0007669"/>
    <property type="project" value="InterPro"/>
</dbReference>
<dbReference type="Pfam" id="PF15490">
    <property type="entry name" value="Ten1_2"/>
    <property type="match status" value="1"/>
</dbReference>
<evidence type="ECO:0000313" key="1">
    <source>
        <dbReference type="EMBL" id="EPQ57356.1"/>
    </source>
</evidence>
<dbReference type="GeneID" id="19303816"/>
<dbReference type="EMBL" id="KB469299">
    <property type="protein sequence ID" value="EPQ57356.1"/>
    <property type="molecule type" value="Genomic_DNA"/>
</dbReference>
<name>S7QBL7_GLOTA</name>
<dbReference type="RefSeq" id="XP_007864466.1">
    <property type="nucleotide sequence ID" value="XM_007866275.1"/>
</dbReference>
<dbReference type="InterPro" id="IPR029146">
    <property type="entry name" value="Ten1_animal_plant"/>
</dbReference>
<dbReference type="GO" id="GO:1990879">
    <property type="term" value="C:CST complex"/>
    <property type="evidence" value="ECO:0007669"/>
    <property type="project" value="InterPro"/>
</dbReference>